<name>A0A428W2M4_AMYBA</name>
<dbReference type="AlphaFoldDB" id="A0A428W2M4"/>
<feature type="domain" description="Endonuclease GajA/Old nuclease/RecF-like AAA" evidence="1">
    <location>
        <begin position="7"/>
        <end position="52"/>
    </location>
</feature>
<dbReference type="PANTHER" id="PTHR40396">
    <property type="entry name" value="ATPASE-LIKE PROTEIN"/>
    <property type="match status" value="1"/>
</dbReference>
<comment type="caution">
    <text evidence="2">The sequence shown here is derived from an EMBL/GenBank/DDBJ whole genome shotgun (WGS) entry which is preliminary data.</text>
</comment>
<gene>
    <name evidence="2" type="ORF">DMA12_37175</name>
</gene>
<proteinExistence type="predicted"/>
<dbReference type="InterPro" id="IPR027417">
    <property type="entry name" value="P-loop_NTPase"/>
</dbReference>
<evidence type="ECO:0000313" key="2">
    <source>
        <dbReference type="EMBL" id="RSM37325.1"/>
    </source>
</evidence>
<dbReference type="SUPFAM" id="SSF52540">
    <property type="entry name" value="P-loop containing nucleoside triphosphate hydrolases"/>
    <property type="match status" value="1"/>
</dbReference>
<evidence type="ECO:0000259" key="1">
    <source>
        <dbReference type="Pfam" id="PF13175"/>
    </source>
</evidence>
<dbReference type="RefSeq" id="WP_020645224.1">
    <property type="nucleotide sequence ID" value="NZ_QHHU01000071.1"/>
</dbReference>
<evidence type="ECO:0000313" key="3">
    <source>
        <dbReference type="Proteomes" id="UP000286716"/>
    </source>
</evidence>
<protein>
    <recommendedName>
        <fullName evidence="1">Endonuclease GajA/Old nuclease/RecF-like AAA domain-containing protein</fullName>
    </recommendedName>
</protein>
<reference evidence="2 3" key="1">
    <citation type="submission" date="2018-05" db="EMBL/GenBank/DDBJ databases">
        <title>Evolution of GPA BGCs.</title>
        <authorList>
            <person name="Waglechner N."/>
            <person name="Wright G.D."/>
        </authorList>
    </citation>
    <scope>NUCLEOTIDE SEQUENCE [LARGE SCALE GENOMIC DNA]</scope>
    <source>
        <strain evidence="2 3">DSM 5908</strain>
    </source>
</reference>
<keyword evidence="3" id="KW-1185">Reference proteome</keyword>
<dbReference type="InterPro" id="IPR041685">
    <property type="entry name" value="AAA_GajA/Old/RecF-like"/>
</dbReference>
<organism evidence="2 3">
    <name type="scientific">Amycolatopsis balhimycina DSM 5908</name>
    <dbReference type="NCBI Taxonomy" id="1081091"/>
    <lineage>
        <taxon>Bacteria</taxon>
        <taxon>Bacillati</taxon>
        <taxon>Actinomycetota</taxon>
        <taxon>Actinomycetes</taxon>
        <taxon>Pseudonocardiales</taxon>
        <taxon>Pseudonocardiaceae</taxon>
        <taxon>Amycolatopsis</taxon>
    </lineage>
</organism>
<dbReference type="OrthoDB" id="104167at2"/>
<dbReference type="Pfam" id="PF13175">
    <property type="entry name" value="AAA_15"/>
    <property type="match status" value="1"/>
</dbReference>
<dbReference type="PANTHER" id="PTHR40396:SF1">
    <property type="entry name" value="ATPASE AAA-TYPE CORE DOMAIN-CONTAINING PROTEIN"/>
    <property type="match status" value="1"/>
</dbReference>
<sequence>MTLTTGIERIRIRNYRVLRDIELDGLTPVTLLIGANGTGKSTVLDAIEFVFEAVSAGLADAWGRRGGLAGVRSKGAGGPVEIELDCRSWAGLFTYRLVVGERQGFPEVEGEKLSWRHEEESEAFELLDFAYGSGTVRRPGVGAVDEQFVTADILGADTFGRLGVNSQVAAFRRFAAQVRLADGVGRLRSSAAQSPVAALLTDVPETGLYPLLHTSLAEDIRAFSQTGQVIAATHSSWIVNASRLDEVWMMYRDDHGHTQARRAADLPRLVAMAGPGALLGDLWSEGYFGIGDPLARQM</sequence>
<accession>A0A428W2M4</accession>
<dbReference type="Gene3D" id="3.40.50.300">
    <property type="entry name" value="P-loop containing nucleotide triphosphate hydrolases"/>
    <property type="match status" value="1"/>
</dbReference>
<dbReference type="Proteomes" id="UP000286716">
    <property type="component" value="Unassembled WGS sequence"/>
</dbReference>
<dbReference type="EMBL" id="QHHU01000071">
    <property type="protein sequence ID" value="RSM37325.1"/>
    <property type="molecule type" value="Genomic_DNA"/>
</dbReference>